<dbReference type="PANTHER" id="PTHR23318:SF0">
    <property type="entry name" value="SERINE_THREONINE-PROTEIN PHOSPHATASE 4 REGULATORY SUBUNIT 3"/>
    <property type="match status" value="1"/>
</dbReference>
<feature type="domain" description="Serine/threonine-protein phosphatase 4 regulatory subunit 3-like central" evidence="4">
    <location>
        <begin position="291"/>
        <end position="375"/>
    </location>
</feature>
<reference evidence="5" key="1">
    <citation type="submission" date="2021-01" db="EMBL/GenBank/DDBJ databases">
        <authorList>
            <person name="Corre E."/>
            <person name="Pelletier E."/>
            <person name="Niang G."/>
            <person name="Scheremetjew M."/>
            <person name="Finn R."/>
            <person name="Kale V."/>
            <person name="Holt S."/>
            <person name="Cochrane G."/>
            <person name="Meng A."/>
            <person name="Brown T."/>
            <person name="Cohen L."/>
        </authorList>
    </citation>
    <scope>NUCLEOTIDE SEQUENCE</scope>
    <source>
        <strain evidence="5">CCMP1510</strain>
    </source>
</reference>
<feature type="compositionally biased region" description="Basic and acidic residues" evidence="3">
    <location>
        <begin position="119"/>
        <end position="129"/>
    </location>
</feature>
<dbReference type="PANTHER" id="PTHR23318">
    <property type="entry name" value="ATP SYNTHASE GAMMA-RELATED"/>
    <property type="match status" value="1"/>
</dbReference>
<comment type="subcellular location">
    <subcellularLocation>
        <location evidence="1">Nucleus</location>
    </subcellularLocation>
</comment>
<feature type="compositionally biased region" description="Polar residues" evidence="3">
    <location>
        <begin position="1095"/>
        <end position="1112"/>
    </location>
</feature>
<dbReference type="AlphaFoldDB" id="A0A7S3NDZ5"/>
<keyword evidence="2" id="KW-0539">Nucleus</keyword>
<evidence type="ECO:0000256" key="1">
    <source>
        <dbReference type="ARBA" id="ARBA00004123"/>
    </source>
</evidence>
<dbReference type="InterPro" id="IPR011993">
    <property type="entry name" value="PH-like_dom_sf"/>
</dbReference>
<proteinExistence type="predicted"/>
<evidence type="ECO:0000256" key="3">
    <source>
        <dbReference type="SAM" id="MobiDB-lite"/>
    </source>
</evidence>
<dbReference type="InterPro" id="IPR051137">
    <property type="entry name" value="PP4R3-like"/>
</dbReference>
<feature type="region of interest" description="Disordered" evidence="3">
    <location>
        <begin position="414"/>
        <end position="451"/>
    </location>
</feature>
<evidence type="ECO:0000313" key="5">
    <source>
        <dbReference type="EMBL" id="CAE0360994.1"/>
    </source>
</evidence>
<name>A0A7S3NDZ5_9STRA</name>
<feature type="region of interest" description="Disordered" evidence="3">
    <location>
        <begin position="1095"/>
        <end position="1124"/>
    </location>
</feature>
<dbReference type="Gene3D" id="2.30.29.30">
    <property type="entry name" value="Pleckstrin-homology domain (PH domain)/Phosphotyrosine-binding domain (PTB)"/>
    <property type="match status" value="2"/>
</dbReference>
<dbReference type="GO" id="GO:0030289">
    <property type="term" value="C:protein phosphatase 4 complex"/>
    <property type="evidence" value="ECO:0007669"/>
    <property type="project" value="TreeGrafter"/>
</dbReference>
<evidence type="ECO:0000259" key="4">
    <source>
        <dbReference type="Pfam" id="PF04802"/>
    </source>
</evidence>
<feature type="region of interest" description="Disordered" evidence="3">
    <location>
        <begin position="1059"/>
        <end position="1079"/>
    </location>
</feature>
<gene>
    <name evidence="5" type="ORF">ALAG00032_LOCUS1726</name>
</gene>
<accession>A0A7S3NDZ5</accession>
<evidence type="ECO:0000256" key="2">
    <source>
        <dbReference type="ARBA" id="ARBA00023242"/>
    </source>
</evidence>
<protein>
    <recommendedName>
        <fullName evidence="4">Serine/threonine-protein phosphatase 4 regulatory subunit 3-like central domain-containing protein</fullName>
    </recommendedName>
</protein>
<dbReference type="EMBL" id="HBIJ01002533">
    <property type="protein sequence ID" value="CAE0360994.1"/>
    <property type="molecule type" value="Transcribed_RNA"/>
</dbReference>
<dbReference type="GO" id="GO:0072542">
    <property type="term" value="F:protein phosphatase activator activity"/>
    <property type="evidence" value="ECO:0007669"/>
    <property type="project" value="TreeGrafter"/>
</dbReference>
<dbReference type="GO" id="GO:0005654">
    <property type="term" value="C:nucleoplasm"/>
    <property type="evidence" value="ECO:0007669"/>
    <property type="project" value="TreeGrafter"/>
</dbReference>
<feature type="domain" description="Serine/threonine-protein phosphatase 4 regulatory subunit 3-like central" evidence="4">
    <location>
        <begin position="458"/>
        <end position="924"/>
    </location>
</feature>
<sequence>MLEEAQICPPGWRVKVYRLNEAGQWDDRGTGLARVEFGPPAAIVVDDEVVRDRQLLEAAVRLSESLYKKQGENIITLDAVADEDGGVAVCCKSVDHTKKDVYLPIVSSAAAGVAGAAKEKLNQGKRPYDADAEDEYHTVRRRKKQTKEDDSIPYDQSSSVTVALSFQDAQGCEDLWRRLSQVRNSLPKSEENPSRNKGMVLNEDDTVVDGKPSLYMGGKAWNPPSNLRIFLIHALGARGIELSARLEDEAGGGENNDHKINPEQVWHPLPLMRSVEACRAWLHCLARAITSTPNIRERYGISLAADGAALLRQMAAYFDRAEDLDDVPALLILADICKLLILLNEPPLIEALLEQPVFEAVLGILEYASDLKQEKLSSIERQLNIPQSPLTPRSFPPVDDEDDACVLQAPSPICKRNRLDSPPASADSRLPLPPNTPRSDKKNEIHSPTTATTARRVALRKMFAQQSRKIVVPFDEILLQRIEQHTRARMLRDVILRPGLDEAQLSALHSMIFWSANDILRRLDAPAHNDSTKTYLCNIVQAICEPQRCRDALCLLREMTRLARGASMTLRDAVLTNIVRSGIYGFISNVLSSTPTAELKACCVDILIATIRSDASAIRREAIAATSSGQSALDCASATTVQPPPPDWLIDKIRQRAKPIEEIIRSHNNHSEKEDYGWIGDQHTLDHIPSSLERTNTQSSQAMTEVSSSSNSMPSPLKEQTNATTTKYPVLYWLCRLADDKDEAVASAAICGIKLVLETETIPEPDRDPFLSCLYEHYMQWFIAPLLNTEDASFRRPARSQICEILEQCVRMHGYRMKYLILRSNVASCIVTQAANAKCLRSFRLAVVRFVRACISIKEDFYSRYLIKNNVLGQVLALAANCNPDSLIACSIAELIEFIRVENLKILVEHIVRHHASKLQTSSTHIFLLEGLQTRLAQNEDAVHRATADETEIGRFRFGSLQLARKERIEDRDEAYFEDSDDEDDHKPTLSYTKKKKSSIGSYLDSPRVLDRTRTHDTSEVLTYPRTCAKRGRAENENHQGDDGFVPRDSLACVHQNKKSERSPVFLPANKQHPGSHVNYRPIKSRALPIKFKLSGSSSISTGPLPPSANSDPDSKQRGEVATNKRLRFGEAAVTKDLVF</sequence>
<feature type="region of interest" description="Disordered" evidence="3">
    <location>
        <begin position="119"/>
        <end position="155"/>
    </location>
</feature>
<feature type="region of interest" description="Disordered" evidence="3">
    <location>
        <begin position="975"/>
        <end position="997"/>
    </location>
</feature>
<feature type="compositionally biased region" description="Low complexity" evidence="3">
    <location>
        <begin position="707"/>
        <end position="716"/>
    </location>
</feature>
<organism evidence="5">
    <name type="scientific">Aureoumbra lagunensis</name>
    <dbReference type="NCBI Taxonomy" id="44058"/>
    <lineage>
        <taxon>Eukaryota</taxon>
        <taxon>Sar</taxon>
        <taxon>Stramenopiles</taxon>
        <taxon>Ochrophyta</taxon>
        <taxon>Pelagophyceae</taxon>
        <taxon>Pelagomonadales</taxon>
        <taxon>Aureoumbra</taxon>
    </lineage>
</organism>
<feature type="compositionally biased region" description="Polar residues" evidence="3">
    <location>
        <begin position="694"/>
        <end position="706"/>
    </location>
</feature>
<feature type="region of interest" description="Disordered" evidence="3">
    <location>
        <begin position="694"/>
        <end position="720"/>
    </location>
</feature>
<dbReference type="InterPro" id="IPR006887">
    <property type="entry name" value="P4R3-like_central_dom"/>
</dbReference>
<dbReference type="Pfam" id="PF04802">
    <property type="entry name" value="PP4R3"/>
    <property type="match status" value="2"/>
</dbReference>